<accession>A0A0A9D2K1</accession>
<reference evidence="1" key="1">
    <citation type="submission" date="2014-09" db="EMBL/GenBank/DDBJ databases">
        <authorList>
            <person name="Magalhaes I.L.F."/>
            <person name="Oliveira U."/>
            <person name="Santos F.R."/>
            <person name="Vidigal T.H.D.A."/>
            <person name="Brescovit A.D."/>
            <person name="Santos A.J."/>
        </authorList>
    </citation>
    <scope>NUCLEOTIDE SEQUENCE</scope>
    <source>
        <tissue evidence="1">Shoot tissue taken approximately 20 cm above the soil surface</tissue>
    </source>
</reference>
<evidence type="ECO:0000313" key="1">
    <source>
        <dbReference type="EMBL" id="JAD82016.1"/>
    </source>
</evidence>
<protein>
    <submittedName>
        <fullName evidence="1">Uncharacterized protein</fullName>
    </submittedName>
</protein>
<name>A0A0A9D2K1_ARUDO</name>
<organism evidence="1">
    <name type="scientific">Arundo donax</name>
    <name type="common">Giant reed</name>
    <name type="synonym">Donax arundinaceus</name>
    <dbReference type="NCBI Taxonomy" id="35708"/>
    <lineage>
        <taxon>Eukaryota</taxon>
        <taxon>Viridiplantae</taxon>
        <taxon>Streptophyta</taxon>
        <taxon>Embryophyta</taxon>
        <taxon>Tracheophyta</taxon>
        <taxon>Spermatophyta</taxon>
        <taxon>Magnoliopsida</taxon>
        <taxon>Liliopsida</taxon>
        <taxon>Poales</taxon>
        <taxon>Poaceae</taxon>
        <taxon>PACMAD clade</taxon>
        <taxon>Arundinoideae</taxon>
        <taxon>Arundineae</taxon>
        <taxon>Arundo</taxon>
    </lineage>
</organism>
<dbReference type="AlphaFoldDB" id="A0A0A9D2K1"/>
<proteinExistence type="predicted"/>
<reference evidence="1" key="2">
    <citation type="journal article" date="2015" name="Data Brief">
        <title>Shoot transcriptome of the giant reed, Arundo donax.</title>
        <authorList>
            <person name="Barrero R.A."/>
            <person name="Guerrero F.D."/>
            <person name="Moolhuijzen P."/>
            <person name="Goolsby J.A."/>
            <person name="Tidwell J."/>
            <person name="Bellgard S.E."/>
            <person name="Bellgard M.I."/>
        </authorList>
    </citation>
    <scope>NUCLEOTIDE SEQUENCE</scope>
    <source>
        <tissue evidence="1">Shoot tissue taken approximately 20 cm above the soil surface</tissue>
    </source>
</reference>
<dbReference type="EMBL" id="GBRH01215879">
    <property type="protein sequence ID" value="JAD82016.1"/>
    <property type="molecule type" value="Transcribed_RNA"/>
</dbReference>
<sequence length="43" mass="4955">MFSNNMFSLQYLFCENTGAKLFLWYSIVLISNICRLSGETVLS</sequence>